<name>A0A3L6S019_PANMI</name>
<dbReference type="OrthoDB" id="581467at2759"/>
<reference evidence="2" key="1">
    <citation type="journal article" date="2019" name="Nat. Commun.">
        <title>The genome of broomcorn millet.</title>
        <authorList>
            <person name="Zou C."/>
            <person name="Miki D."/>
            <person name="Li D."/>
            <person name="Tang Q."/>
            <person name="Xiao L."/>
            <person name="Rajput S."/>
            <person name="Deng P."/>
            <person name="Jia W."/>
            <person name="Huang R."/>
            <person name="Zhang M."/>
            <person name="Sun Y."/>
            <person name="Hu J."/>
            <person name="Fu X."/>
            <person name="Schnable P.S."/>
            <person name="Li F."/>
            <person name="Zhang H."/>
            <person name="Feng B."/>
            <person name="Zhu X."/>
            <person name="Liu R."/>
            <person name="Schnable J.C."/>
            <person name="Zhu J.-K."/>
            <person name="Zhang H."/>
        </authorList>
    </citation>
    <scope>NUCLEOTIDE SEQUENCE [LARGE SCALE GENOMIC DNA]</scope>
</reference>
<dbReference type="SUPFAM" id="SSF81383">
    <property type="entry name" value="F-box domain"/>
    <property type="match status" value="1"/>
</dbReference>
<organism evidence="1 2">
    <name type="scientific">Panicum miliaceum</name>
    <name type="common">Proso millet</name>
    <name type="synonym">Broomcorn millet</name>
    <dbReference type="NCBI Taxonomy" id="4540"/>
    <lineage>
        <taxon>Eukaryota</taxon>
        <taxon>Viridiplantae</taxon>
        <taxon>Streptophyta</taxon>
        <taxon>Embryophyta</taxon>
        <taxon>Tracheophyta</taxon>
        <taxon>Spermatophyta</taxon>
        <taxon>Magnoliopsida</taxon>
        <taxon>Liliopsida</taxon>
        <taxon>Poales</taxon>
        <taxon>Poaceae</taxon>
        <taxon>PACMAD clade</taxon>
        <taxon>Panicoideae</taxon>
        <taxon>Panicodae</taxon>
        <taxon>Paniceae</taxon>
        <taxon>Panicinae</taxon>
        <taxon>Panicum</taxon>
        <taxon>Panicum sect. Panicum</taxon>
    </lineage>
</organism>
<dbReference type="Proteomes" id="UP000275267">
    <property type="component" value="Unassembled WGS sequence"/>
</dbReference>
<sequence length="72" mass="7956">MESTYMDTTTMSMLLAMAGPQGWAELPTGILHSIIHLLSCTRDVLAFISTCPSWRAAFMEAKPSFCKLPSPY</sequence>
<comment type="caution">
    <text evidence="1">The sequence shown here is derived from an EMBL/GenBank/DDBJ whole genome shotgun (WGS) entry which is preliminary data.</text>
</comment>
<accession>A0A3L6S019</accession>
<dbReference type="STRING" id="4540.A0A3L6S019"/>
<keyword evidence="2" id="KW-1185">Reference proteome</keyword>
<dbReference type="Gene3D" id="1.20.1280.50">
    <property type="match status" value="1"/>
</dbReference>
<proteinExistence type="predicted"/>
<dbReference type="InterPro" id="IPR036047">
    <property type="entry name" value="F-box-like_dom_sf"/>
</dbReference>
<dbReference type="PANTHER" id="PTHR33800">
    <property type="entry name" value="OS06G0113600 PROTEIN"/>
    <property type="match status" value="1"/>
</dbReference>
<evidence type="ECO:0000313" key="1">
    <source>
        <dbReference type="EMBL" id="RLN12626.1"/>
    </source>
</evidence>
<gene>
    <name evidence="1" type="ORF">C2845_PM09G00740</name>
</gene>
<evidence type="ECO:0000313" key="2">
    <source>
        <dbReference type="Proteomes" id="UP000275267"/>
    </source>
</evidence>
<dbReference type="PANTHER" id="PTHR33800:SF20">
    <property type="entry name" value="OS06G0114300 PROTEIN"/>
    <property type="match status" value="1"/>
</dbReference>
<evidence type="ECO:0008006" key="3">
    <source>
        <dbReference type="Google" id="ProtNLM"/>
    </source>
</evidence>
<dbReference type="AlphaFoldDB" id="A0A3L6S019"/>
<protein>
    <recommendedName>
        <fullName evidence="3">F-box domain-containing protein</fullName>
    </recommendedName>
</protein>
<dbReference type="EMBL" id="PQIB02000006">
    <property type="protein sequence ID" value="RLN12626.1"/>
    <property type="molecule type" value="Genomic_DNA"/>
</dbReference>